<evidence type="ECO:0000256" key="5">
    <source>
        <dbReference type="ARBA" id="ARBA00022989"/>
    </source>
</evidence>
<dbReference type="PANTHER" id="PTHR43731">
    <property type="entry name" value="RHOMBOID PROTEASE"/>
    <property type="match status" value="1"/>
</dbReference>
<evidence type="ECO:0000256" key="1">
    <source>
        <dbReference type="ARBA" id="ARBA00004141"/>
    </source>
</evidence>
<dbReference type="InterPro" id="IPR050925">
    <property type="entry name" value="Rhomboid_protease_S54"/>
</dbReference>
<feature type="transmembrane region" description="Helical" evidence="7">
    <location>
        <begin position="69"/>
        <end position="89"/>
    </location>
</feature>
<evidence type="ECO:0000313" key="9">
    <source>
        <dbReference type="EMBL" id="PKZ68374.1"/>
    </source>
</evidence>
<sequence>MAFESPIQQALQHYPITLALVVMCVGVFALQLFFGVNPTNPTNQALIAWGANFLPFSLGEAPWRLVTSLFLHIGFMHLLFNMFALYYFGQVAERMFGAVNFLALFLLSGVGGNLLNNYLGLHSVMAGEPPIISAGASGGIMGIGMALLVAALTKTSFNNFALNFRSLLIVMAINLSYGFLVGGIDNASHIGGAIVGGLLGLVYVMQYRAIRQQQLFAHKASSAPWQPNTLANSEISGITSHQSTPPSSHTLSGKIVRSSYMILTVLFIGIYWWLHTNFMQLLNTTLPSIIH</sequence>
<evidence type="ECO:0000256" key="6">
    <source>
        <dbReference type="ARBA" id="ARBA00023136"/>
    </source>
</evidence>
<dbReference type="Pfam" id="PF01694">
    <property type="entry name" value="Rhomboid"/>
    <property type="match status" value="1"/>
</dbReference>
<keyword evidence="5 7" id="KW-1133">Transmembrane helix</keyword>
<comment type="caution">
    <text evidence="9">The sequence shown here is derived from an EMBL/GenBank/DDBJ whole genome shotgun (WGS) entry which is preliminary data.</text>
</comment>
<protein>
    <submittedName>
        <fullName evidence="9">Rhomboid family intramembrane serine protease</fullName>
    </submittedName>
</protein>
<keyword evidence="6 7" id="KW-0472">Membrane</keyword>
<keyword evidence="9" id="KW-0645">Protease</keyword>
<dbReference type="GO" id="GO:0006508">
    <property type="term" value="P:proteolysis"/>
    <property type="evidence" value="ECO:0007669"/>
    <property type="project" value="UniProtKB-KW"/>
</dbReference>
<evidence type="ECO:0000256" key="2">
    <source>
        <dbReference type="ARBA" id="ARBA00009045"/>
    </source>
</evidence>
<evidence type="ECO:0000256" key="3">
    <source>
        <dbReference type="ARBA" id="ARBA00022692"/>
    </source>
</evidence>
<proteinExistence type="inferred from homology"/>
<evidence type="ECO:0000259" key="8">
    <source>
        <dbReference type="Pfam" id="PF01694"/>
    </source>
</evidence>
<feature type="transmembrane region" description="Helical" evidence="7">
    <location>
        <begin position="12"/>
        <end position="34"/>
    </location>
</feature>
<evidence type="ECO:0000256" key="4">
    <source>
        <dbReference type="ARBA" id="ARBA00022801"/>
    </source>
</evidence>
<dbReference type="EMBL" id="PKJS01000010">
    <property type="protein sequence ID" value="PKZ68374.1"/>
    <property type="molecule type" value="Genomic_DNA"/>
</dbReference>
<organism evidence="9 10">
    <name type="scientific">Faucicola osloensis</name>
    <name type="common">Moraxella osloensis</name>
    <dbReference type="NCBI Taxonomy" id="34062"/>
    <lineage>
        <taxon>Bacteria</taxon>
        <taxon>Pseudomonadati</taxon>
        <taxon>Pseudomonadota</taxon>
        <taxon>Gammaproteobacteria</taxon>
        <taxon>Moraxellales</taxon>
        <taxon>Moraxellaceae</taxon>
        <taxon>Faucicola</taxon>
    </lineage>
</organism>
<dbReference type="PANTHER" id="PTHR43731:SF14">
    <property type="entry name" value="PRESENILIN-ASSOCIATED RHOMBOID-LIKE PROTEIN, MITOCHONDRIAL"/>
    <property type="match status" value="1"/>
</dbReference>
<evidence type="ECO:0000256" key="7">
    <source>
        <dbReference type="SAM" id="Phobius"/>
    </source>
</evidence>
<comment type="subcellular location">
    <subcellularLocation>
        <location evidence="1">Membrane</location>
        <topology evidence="1">Multi-pass membrane protein</topology>
    </subcellularLocation>
</comment>
<dbReference type="SUPFAM" id="SSF144091">
    <property type="entry name" value="Rhomboid-like"/>
    <property type="match status" value="1"/>
</dbReference>
<feature type="transmembrane region" description="Helical" evidence="7">
    <location>
        <begin position="255"/>
        <end position="274"/>
    </location>
</feature>
<dbReference type="RefSeq" id="WP_101964641.1">
    <property type="nucleotide sequence ID" value="NZ_PKJS01000010.1"/>
</dbReference>
<accession>A0A2I1RGY8</accession>
<reference evidence="9 10" key="1">
    <citation type="submission" date="2017-12" db="EMBL/GenBank/DDBJ databases">
        <title>Phylogenetic diversity of female urinary microbiome.</title>
        <authorList>
            <person name="Thomas-White K."/>
            <person name="Wolfe A.J."/>
        </authorList>
    </citation>
    <scope>NUCLEOTIDE SEQUENCE [LARGE SCALE GENOMIC DNA]</scope>
    <source>
        <strain evidence="9 10">UMB0416</strain>
    </source>
</reference>
<keyword evidence="3 7" id="KW-0812">Transmembrane</keyword>
<dbReference type="GO" id="GO:0016020">
    <property type="term" value="C:membrane"/>
    <property type="evidence" value="ECO:0007669"/>
    <property type="project" value="UniProtKB-SubCell"/>
</dbReference>
<feature type="transmembrane region" description="Helical" evidence="7">
    <location>
        <begin position="190"/>
        <end position="210"/>
    </location>
</feature>
<feature type="transmembrane region" description="Helical" evidence="7">
    <location>
        <begin position="164"/>
        <end position="184"/>
    </location>
</feature>
<dbReference type="GO" id="GO:0004252">
    <property type="term" value="F:serine-type endopeptidase activity"/>
    <property type="evidence" value="ECO:0007669"/>
    <property type="project" value="InterPro"/>
</dbReference>
<keyword evidence="4" id="KW-0378">Hydrolase</keyword>
<dbReference type="AlphaFoldDB" id="A0A2I1RGY8"/>
<dbReference type="Gene3D" id="1.20.1540.10">
    <property type="entry name" value="Rhomboid-like"/>
    <property type="match status" value="1"/>
</dbReference>
<dbReference type="InterPro" id="IPR035952">
    <property type="entry name" value="Rhomboid-like_sf"/>
</dbReference>
<feature type="transmembrane region" description="Helical" evidence="7">
    <location>
        <begin position="101"/>
        <end position="119"/>
    </location>
</feature>
<evidence type="ECO:0000313" key="10">
    <source>
        <dbReference type="Proteomes" id="UP000234914"/>
    </source>
</evidence>
<dbReference type="Proteomes" id="UP000234914">
    <property type="component" value="Unassembled WGS sequence"/>
</dbReference>
<gene>
    <name evidence="9" type="ORF">CYJ96_08265</name>
</gene>
<feature type="transmembrane region" description="Helical" evidence="7">
    <location>
        <begin position="131"/>
        <end position="152"/>
    </location>
</feature>
<name>A0A2I1RGY8_FAUOS</name>
<feature type="domain" description="Peptidase S54 rhomboid" evidence="8">
    <location>
        <begin position="62"/>
        <end position="204"/>
    </location>
</feature>
<dbReference type="InterPro" id="IPR022764">
    <property type="entry name" value="Peptidase_S54_rhomboid_dom"/>
</dbReference>
<comment type="similarity">
    <text evidence="2">Belongs to the peptidase S54 family.</text>
</comment>